<reference evidence="1 2" key="1">
    <citation type="submission" date="2020-08" db="EMBL/GenBank/DDBJ databases">
        <title>Genomic Encyclopedia of Type Strains, Phase IV (KMG-IV): sequencing the most valuable type-strain genomes for metagenomic binning, comparative biology and taxonomic classification.</title>
        <authorList>
            <person name="Goeker M."/>
        </authorList>
    </citation>
    <scope>NUCLEOTIDE SEQUENCE [LARGE SCALE GENOMIC DNA]</scope>
    <source>
        <strain evidence="1 2">DSM 4491</strain>
    </source>
</reference>
<name>A0A841QG23_9PROT</name>
<dbReference type="EMBL" id="JACHIE010000005">
    <property type="protein sequence ID" value="MBB6457002.1"/>
    <property type="molecule type" value="Genomic_DNA"/>
</dbReference>
<keyword evidence="2" id="KW-1185">Reference proteome</keyword>
<evidence type="ECO:0000313" key="2">
    <source>
        <dbReference type="Proteomes" id="UP000578000"/>
    </source>
</evidence>
<comment type="caution">
    <text evidence="1">The sequence shown here is derived from an EMBL/GenBank/DDBJ whole genome shotgun (WGS) entry which is preliminary data.</text>
</comment>
<organism evidence="1 2">
    <name type="scientific">Acetobacter lovaniensis</name>
    <dbReference type="NCBI Taxonomy" id="104100"/>
    <lineage>
        <taxon>Bacteria</taxon>
        <taxon>Pseudomonadati</taxon>
        <taxon>Pseudomonadota</taxon>
        <taxon>Alphaproteobacteria</taxon>
        <taxon>Acetobacterales</taxon>
        <taxon>Acetobacteraceae</taxon>
        <taxon>Acetobacter</taxon>
    </lineage>
</organism>
<accession>A0A841QG23</accession>
<dbReference type="AlphaFoldDB" id="A0A841QG23"/>
<sequence length="229" mass="23059">MKPSSLRNILRSGTPESVHPVQIEAVDQGKRRFMGCALMSVGALVAIATTSGCSVTTTNGVTTITLDVAKVKAYGQAGLNAAATVSSFLSAFPTLAPYAAAISVADTALSGALSAFSNAAGSTLTINYNDATWKTRVSSILAGMTTVSGAINSAISGSGSILSATVIADAKTADNALITIISVFEALLGISSTHAPVRARMTRDMVFVGATNPATGMTEAKALAILGAK</sequence>
<protein>
    <submittedName>
        <fullName evidence="1">Uncharacterized protein</fullName>
    </submittedName>
</protein>
<dbReference type="RefSeq" id="WP_166112805.1">
    <property type="nucleotide sequence ID" value="NZ_BAABDB010000040.1"/>
</dbReference>
<evidence type="ECO:0000313" key="1">
    <source>
        <dbReference type="EMBL" id="MBB6457002.1"/>
    </source>
</evidence>
<dbReference type="Proteomes" id="UP000578000">
    <property type="component" value="Unassembled WGS sequence"/>
</dbReference>
<gene>
    <name evidence="1" type="ORF">HNR55_001585</name>
</gene>
<proteinExistence type="predicted"/>